<dbReference type="NCBIfam" id="TIGR00543">
    <property type="entry name" value="isochor_syn"/>
    <property type="match status" value="1"/>
</dbReference>
<dbReference type="EMBL" id="QOCW01000001">
    <property type="protein sequence ID" value="RBW71332.1"/>
    <property type="molecule type" value="Genomic_DNA"/>
</dbReference>
<comment type="cofactor">
    <cofactor evidence="4">
        <name>Mg(2+)</name>
        <dbReference type="ChEBI" id="CHEBI:18420"/>
    </cofactor>
</comment>
<feature type="active site" description="Proton donor" evidence="4">
    <location>
        <position position="270"/>
    </location>
</feature>
<comment type="catalytic activity">
    <reaction evidence="1 4">
        <text>chorismate = isochorismate</text>
        <dbReference type="Rhea" id="RHEA:18985"/>
        <dbReference type="ChEBI" id="CHEBI:29748"/>
        <dbReference type="ChEBI" id="CHEBI:29780"/>
        <dbReference type="EC" id="5.4.4.2"/>
    </reaction>
</comment>
<evidence type="ECO:0000256" key="4">
    <source>
        <dbReference type="HAMAP-Rule" id="MF_01935"/>
    </source>
</evidence>
<dbReference type="RefSeq" id="WP_113804327.1">
    <property type="nucleotide sequence ID" value="NZ_QOCW01000001.1"/>
</dbReference>
<evidence type="ECO:0000256" key="2">
    <source>
        <dbReference type="ARBA" id="ARBA00005297"/>
    </source>
</evidence>
<feature type="active site" description="Proton acceptor" evidence="4">
    <location>
        <position position="221"/>
    </location>
</feature>
<evidence type="ECO:0000259" key="5">
    <source>
        <dbReference type="Pfam" id="PF00425"/>
    </source>
</evidence>
<dbReference type="UniPathway" id="UPA00079"/>
<dbReference type="InterPro" id="IPR004561">
    <property type="entry name" value="IsoChor_synthase"/>
</dbReference>
<evidence type="ECO:0000256" key="1">
    <source>
        <dbReference type="ARBA" id="ARBA00000799"/>
    </source>
</evidence>
<proteinExistence type="inferred from homology"/>
<dbReference type="HAMAP" id="MF_01935">
    <property type="entry name" value="MenF"/>
    <property type="match status" value="1"/>
</dbReference>
<dbReference type="SUPFAM" id="SSF56322">
    <property type="entry name" value="ADC synthase"/>
    <property type="match status" value="1"/>
</dbReference>
<dbReference type="OrthoDB" id="9803598at2"/>
<feature type="binding site" evidence="4">
    <location>
        <position position="448"/>
    </location>
    <ligand>
        <name>Mg(2+)</name>
        <dbReference type="ChEBI" id="CHEBI:18420"/>
    </ligand>
</feature>
<dbReference type="Pfam" id="PF00425">
    <property type="entry name" value="Chorismate_bind"/>
    <property type="match status" value="1"/>
</dbReference>
<organism evidence="6 7">
    <name type="scientific">Bacillus taeanensis</name>
    <dbReference type="NCBI Taxonomy" id="273032"/>
    <lineage>
        <taxon>Bacteria</taxon>
        <taxon>Bacillati</taxon>
        <taxon>Bacillota</taxon>
        <taxon>Bacilli</taxon>
        <taxon>Bacillales</taxon>
        <taxon>Bacillaceae</taxon>
        <taxon>Bacillus</taxon>
    </lineage>
</organism>
<evidence type="ECO:0000256" key="3">
    <source>
        <dbReference type="ARBA" id="ARBA00023235"/>
    </source>
</evidence>
<sequence length="465" mass="52516">MVGIQQHELHNLLVQGVERACKQNTTVLVSHTIEVKTPVHPFSFFTSGSHYKGSRSFWSDPTGEFQLVGLGTCIALNSNFSKRFRGVEKEWKELLQSSIIHAPNNEPGTGPTLIGGFSFDPLKPKTELWRCFPDTRMTLPTFMLTVNKEKTWLTINALLDEENHPSTIANQLMKEQEMLLKNTDITLPEPAPFYIEEIVPQEWMRTVEKTAKQIQEGIIEKLVLAREVRIHSEEVLSAESILFTLYHQQPQSYLFAFESENDCFLGASPERLVKREGDRFLSTCLAGSIRRGVSKEEDIQLGESLLNDEKNRHEHQLVVDMIKEAMVAVCEEVYAPTEPILYKARDIQHLYTPVTAKADNHSLLAVVEQLHPTPALGGYPQKEAVKKLREMEKLDRGWYAGPIGWIDYRQDGEFAVAIRSGLLQGKEASLFAGCGIVGDSDPLSEYKETQIKLQPMLSALRGNHS</sequence>
<name>A0A366XYV1_9BACI</name>
<keyword evidence="4" id="KW-0460">Magnesium</keyword>
<comment type="pathway">
    <text evidence="4">Quinol/quinone metabolism; 1,4-dihydroxy-2-naphthoate biosynthesis; 1,4-dihydroxy-2-naphthoate from chorismate: step 1/7.</text>
</comment>
<reference evidence="6 7" key="1">
    <citation type="submission" date="2018-07" db="EMBL/GenBank/DDBJ databases">
        <title>Lottiidibacillus patelloidae gen. nov., sp. nov., isolated from the intestinal tract of a marine limpet and the reclassification of B. taeanensis BH030017T, B. algicola KMM 3737T and B. hwajinpoensis SW-72T as genus Lottiidibacillus.</title>
        <authorList>
            <person name="Liu R."/>
            <person name="Huang Z."/>
        </authorList>
    </citation>
    <scope>NUCLEOTIDE SEQUENCE [LARGE SCALE GENOMIC DNA]</scope>
    <source>
        <strain evidence="6 7">BH030017</strain>
    </source>
</reference>
<evidence type="ECO:0000313" key="7">
    <source>
        <dbReference type="Proteomes" id="UP000253314"/>
    </source>
</evidence>
<dbReference type="InterPro" id="IPR005801">
    <property type="entry name" value="ADC_synthase"/>
</dbReference>
<dbReference type="InterPro" id="IPR019999">
    <property type="entry name" value="Anth_synth_I-like"/>
</dbReference>
<feature type="domain" description="Chorismate-utilising enzyme C-terminal" evidence="5">
    <location>
        <begin position="201"/>
        <end position="452"/>
    </location>
</feature>
<feature type="binding site" evidence="4">
    <location>
        <position position="314"/>
    </location>
    <ligand>
        <name>Mg(2+)</name>
        <dbReference type="ChEBI" id="CHEBI:18420"/>
    </ligand>
</feature>
<comment type="function">
    <text evidence="4">Catalyzes the conversion of chorismate to isochorismate.</text>
</comment>
<dbReference type="InterPro" id="IPR034681">
    <property type="entry name" value="MenF"/>
</dbReference>
<comment type="caution">
    <text evidence="6">The sequence shown here is derived from an EMBL/GenBank/DDBJ whole genome shotgun (WGS) entry which is preliminary data.</text>
</comment>
<accession>A0A366XYV1</accession>
<dbReference type="Proteomes" id="UP000253314">
    <property type="component" value="Unassembled WGS sequence"/>
</dbReference>
<dbReference type="PRINTS" id="PR00095">
    <property type="entry name" value="ANTSNTHASEI"/>
</dbReference>
<keyword evidence="4" id="KW-0474">Menaquinone biosynthesis</keyword>
<dbReference type="PANTHER" id="PTHR42839">
    <property type="entry name" value="ISOCHORISMATE SYNTHASE ENTC"/>
    <property type="match status" value="1"/>
</dbReference>
<dbReference type="InterPro" id="IPR015890">
    <property type="entry name" value="Chorismate_C"/>
</dbReference>
<dbReference type="GO" id="GO:0000287">
    <property type="term" value="F:magnesium ion binding"/>
    <property type="evidence" value="ECO:0007669"/>
    <property type="project" value="UniProtKB-UniRule"/>
</dbReference>
<dbReference type="PANTHER" id="PTHR42839:SF1">
    <property type="entry name" value="ISOCHORISMATE SYNTHASE MENF"/>
    <property type="match status" value="1"/>
</dbReference>
<dbReference type="EC" id="5.4.4.2" evidence="4"/>
<gene>
    <name evidence="4" type="primary">menF</name>
    <name evidence="6" type="ORF">DS031_00855</name>
</gene>
<keyword evidence="3 4" id="KW-0413">Isomerase</keyword>
<comment type="pathway">
    <text evidence="4">Quinol/quinone metabolism; menaquinone biosynthesis.</text>
</comment>
<comment type="similarity">
    <text evidence="2 4">Belongs to the isochorismate synthase family.</text>
</comment>
<dbReference type="GO" id="GO:0008909">
    <property type="term" value="F:isochorismate synthase activity"/>
    <property type="evidence" value="ECO:0007669"/>
    <property type="project" value="UniProtKB-UniRule"/>
</dbReference>
<dbReference type="UniPathway" id="UPA01057">
    <property type="reaction ID" value="UER00163"/>
</dbReference>
<dbReference type="GO" id="GO:0009234">
    <property type="term" value="P:menaquinone biosynthetic process"/>
    <property type="evidence" value="ECO:0007669"/>
    <property type="project" value="UniProtKB-UniRule"/>
</dbReference>
<evidence type="ECO:0000313" key="6">
    <source>
        <dbReference type="EMBL" id="RBW71332.1"/>
    </source>
</evidence>
<keyword evidence="4" id="KW-0479">Metal-binding</keyword>
<dbReference type="Gene3D" id="3.60.120.10">
    <property type="entry name" value="Anthranilate synthase"/>
    <property type="match status" value="1"/>
</dbReference>
<dbReference type="GO" id="GO:0009697">
    <property type="term" value="P:salicylic acid biosynthetic process"/>
    <property type="evidence" value="ECO:0007669"/>
    <property type="project" value="TreeGrafter"/>
</dbReference>
<keyword evidence="7" id="KW-1185">Reference proteome</keyword>
<dbReference type="AlphaFoldDB" id="A0A366XYV1"/>
<protein>
    <recommendedName>
        <fullName evidence="4">Isochorismate synthase MenF</fullName>
        <ecNumber evidence="4">5.4.4.2</ecNumber>
    </recommendedName>
    <alternativeName>
        <fullName evidence="4">Isochorismate mutase</fullName>
    </alternativeName>
</protein>